<dbReference type="SMART" id="SM00318">
    <property type="entry name" value="SNc"/>
    <property type="match status" value="1"/>
</dbReference>
<proteinExistence type="predicted"/>
<name>A0A381QM43_9ZZZZ</name>
<protein>
    <recommendedName>
        <fullName evidence="1">TNase-like domain-containing protein</fullName>
    </recommendedName>
</protein>
<dbReference type="SUPFAM" id="SSF50199">
    <property type="entry name" value="Staphylococcal nuclease"/>
    <property type="match status" value="1"/>
</dbReference>
<sequence>MCDRMKNILIILILFNSIIAASNAEDYSDVSVSRIIKVIDGDTFRVDINELPDIIGKNIRIRILGINAPEINGKCTFEKELAIKARDFVQILLDNADLVILKNLNRGNFFRLLAEVIVDGKDLGELLVANDLAVRYQGKKKSSWCAK</sequence>
<reference evidence="2" key="1">
    <citation type="submission" date="2018-05" db="EMBL/GenBank/DDBJ databases">
        <authorList>
            <person name="Lanie J.A."/>
            <person name="Ng W.-L."/>
            <person name="Kazmierczak K.M."/>
            <person name="Andrzejewski T.M."/>
            <person name="Davidsen T.M."/>
            <person name="Wayne K.J."/>
            <person name="Tettelin H."/>
            <person name="Glass J.I."/>
            <person name="Rusch D."/>
            <person name="Podicherti R."/>
            <person name="Tsui H.-C.T."/>
            <person name="Winkler M.E."/>
        </authorList>
    </citation>
    <scope>NUCLEOTIDE SEQUENCE</scope>
</reference>
<dbReference type="PROSITE" id="PS50830">
    <property type="entry name" value="TNASE_3"/>
    <property type="match status" value="1"/>
</dbReference>
<organism evidence="2">
    <name type="scientific">marine metagenome</name>
    <dbReference type="NCBI Taxonomy" id="408172"/>
    <lineage>
        <taxon>unclassified sequences</taxon>
        <taxon>metagenomes</taxon>
        <taxon>ecological metagenomes</taxon>
    </lineage>
</organism>
<dbReference type="Gene3D" id="2.40.50.90">
    <property type="match status" value="1"/>
</dbReference>
<dbReference type="AlphaFoldDB" id="A0A381QM43"/>
<dbReference type="Pfam" id="PF00565">
    <property type="entry name" value="SNase"/>
    <property type="match status" value="1"/>
</dbReference>
<feature type="domain" description="TNase-like" evidence="1">
    <location>
        <begin position="29"/>
        <end position="147"/>
    </location>
</feature>
<evidence type="ECO:0000259" key="1">
    <source>
        <dbReference type="PROSITE" id="PS50830"/>
    </source>
</evidence>
<evidence type="ECO:0000313" key="2">
    <source>
        <dbReference type="EMBL" id="SUZ80436.1"/>
    </source>
</evidence>
<gene>
    <name evidence="2" type="ORF">METZ01_LOCUS33290</name>
</gene>
<dbReference type="InterPro" id="IPR035437">
    <property type="entry name" value="SNase_OB-fold_sf"/>
</dbReference>
<dbReference type="EMBL" id="UINC01001427">
    <property type="protein sequence ID" value="SUZ80436.1"/>
    <property type="molecule type" value="Genomic_DNA"/>
</dbReference>
<accession>A0A381QM43</accession>
<dbReference type="InterPro" id="IPR016071">
    <property type="entry name" value="Staphylococal_nuclease_OB-fold"/>
</dbReference>